<gene>
    <name evidence="1" type="ORF">WJX74_005817</name>
</gene>
<protein>
    <submittedName>
        <fullName evidence="1">Uncharacterized protein</fullName>
    </submittedName>
</protein>
<comment type="caution">
    <text evidence="1">The sequence shown here is derived from an EMBL/GenBank/DDBJ whole genome shotgun (WGS) entry which is preliminary data.</text>
</comment>
<evidence type="ECO:0000313" key="1">
    <source>
        <dbReference type="EMBL" id="KAK9820910.1"/>
    </source>
</evidence>
<accession>A0AAW1QI19</accession>
<evidence type="ECO:0000313" key="2">
    <source>
        <dbReference type="Proteomes" id="UP001438707"/>
    </source>
</evidence>
<sequence>METCPTMFSLDYPQGFRDWVGNRELLSSFESENGTLSAQQQTLEERAASLSKLEKALHARARELGYQEAQTLNRARQYSEVLREPQDSFKQAHKRLTDELAAQRNLNLNLTKQVRAGLQLASHGQREADRANTRGRLGLHNSLQDGQAYKQALLNGAEKAATSIFCTRSSSSQGTYRQRC</sequence>
<dbReference type="Proteomes" id="UP001438707">
    <property type="component" value="Unassembled WGS sequence"/>
</dbReference>
<keyword evidence="2" id="KW-1185">Reference proteome</keyword>
<organism evidence="1 2">
    <name type="scientific">Apatococcus lobatus</name>
    <dbReference type="NCBI Taxonomy" id="904363"/>
    <lineage>
        <taxon>Eukaryota</taxon>
        <taxon>Viridiplantae</taxon>
        <taxon>Chlorophyta</taxon>
        <taxon>core chlorophytes</taxon>
        <taxon>Trebouxiophyceae</taxon>
        <taxon>Chlorellales</taxon>
        <taxon>Chlorellaceae</taxon>
        <taxon>Apatococcus</taxon>
    </lineage>
</organism>
<proteinExistence type="predicted"/>
<dbReference type="AlphaFoldDB" id="A0AAW1QI19"/>
<name>A0AAW1QI19_9CHLO</name>
<dbReference type="EMBL" id="JALJOS010000042">
    <property type="protein sequence ID" value="KAK9820910.1"/>
    <property type="molecule type" value="Genomic_DNA"/>
</dbReference>
<reference evidence="1 2" key="1">
    <citation type="journal article" date="2024" name="Nat. Commun.">
        <title>Phylogenomics reveals the evolutionary origins of lichenization in chlorophyte algae.</title>
        <authorList>
            <person name="Puginier C."/>
            <person name="Libourel C."/>
            <person name="Otte J."/>
            <person name="Skaloud P."/>
            <person name="Haon M."/>
            <person name="Grisel S."/>
            <person name="Petersen M."/>
            <person name="Berrin J.G."/>
            <person name="Delaux P.M."/>
            <person name="Dal Grande F."/>
            <person name="Keller J."/>
        </authorList>
    </citation>
    <scope>NUCLEOTIDE SEQUENCE [LARGE SCALE GENOMIC DNA]</scope>
    <source>
        <strain evidence="1 2">SAG 2145</strain>
    </source>
</reference>